<sequence length="215" mass="23719">MRAVLEGLIAGRFFCPYSSREVYEQLRQPEFAAAIDAALRPFGRALAHLGEGDDVTAFFARYVDLSDSGDRREAMDELKCIRDQIMPVLDFIHLCGRAGQGDVCLSPGEEVSFGGLLMHIDQFPVARDQLRDLCVYPLFARVKAVEGNKEKLAVVFKVLVDAGYLVRKGAESSLYVATGKMGYLYHVVSWIADSQKLLPAEEPEADPSQGTGELL</sequence>
<proteinExistence type="predicted"/>
<accession>A0A423IGN4</accession>
<dbReference type="EMBL" id="MOBK01000001">
    <property type="protein sequence ID" value="RON24607.1"/>
    <property type="molecule type" value="Genomic_DNA"/>
</dbReference>
<name>A0A423IGN4_9PSED</name>
<organism evidence="1 2">
    <name type="scientific">Pseudomonas brassicacearum</name>
    <dbReference type="NCBI Taxonomy" id="930166"/>
    <lineage>
        <taxon>Bacteria</taxon>
        <taxon>Pseudomonadati</taxon>
        <taxon>Pseudomonadota</taxon>
        <taxon>Gammaproteobacteria</taxon>
        <taxon>Pseudomonadales</taxon>
        <taxon>Pseudomonadaceae</taxon>
        <taxon>Pseudomonas</taxon>
    </lineage>
</organism>
<evidence type="ECO:0000313" key="1">
    <source>
        <dbReference type="EMBL" id="RON24607.1"/>
    </source>
</evidence>
<comment type="caution">
    <text evidence="1">The sequence shown here is derived from an EMBL/GenBank/DDBJ whole genome shotgun (WGS) entry which is preliminary data.</text>
</comment>
<gene>
    <name evidence="1" type="ORF">BK660_02755</name>
</gene>
<evidence type="ECO:0000313" key="2">
    <source>
        <dbReference type="Proteomes" id="UP000285636"/>
    </source>
</evidence>
<reference evidence="1 2" key="1">
    <citation type="submission" date="2016-10" db="EMBL/GenBank/DDBJ databases">
        <title>Comparative genome analysis of multiple Pseudomonas spp. focuses on biocontrol and plant growth promoting traits.</title>
        <authorList>
            <person name="Tao X.-Y."/>
            <person name="Taylor C.G."/>
        </authorList>
    </citation>
    <scope>NUCLEOTIDE SEQUENCE [LARGE SCALE GENOMIC DNA]</scope>
    <source>
        <strain evidence="1 2">38D7</strain>
    </source>
</reference>
<dbReference type="RefSeq" id="WP_123431982.1">
    <property type="nucleotide sequence ID" value="NZ_MOBK01000001.1"/>
</dbReference>
<dbReference type="AlphaFoldDB" id="A0A423IGN4"/>
<protein>
    <submittedName>
        <fullName evidence="1">Uncharacterized protein</fullName>
    </submittedName>
</protein>
<dbReference type="Proteomes" id="UP000285636">
    <property type="component" value="Unassembled WGS sequence"/>
</dbReference>